<proteinExistence type="predicted"/>
<dbReference type="AlphaFoldDB" id="W1NG53"/>
<dbReference type="Gramene" id="ERM94468">
    <property type="protein sequence ID" value="ERM94468"/>
    <property type="gene ID" value="AMTR_s00010p00260670"/>
</dbReference>
<evidence type="ECO:0000313" key="3">
    <source>
        <dbReference type="EMBL" id="ERM94468.1"/>
    </source>
</evidence>
<dbReference type="Proteomes" id="UP000017836">
    <property type="component" value="Unassembled WGS sequence"/>
</dbReference>
<feature type="compositionally biased region" description="Acidic residues" evidence="1">
    <location>
        <begin position="1"/>
        <end position="17"/>
    </location>
</feature>
<dbReference type="Gene3D" id="1.20.930.10">
    <property type="entry name" value="Conserved domain common to transcription factors TFIIS, elongin A, CRSP70"/>
    <property type="match status" value="1"/>
</dbReference>
<evidence type="ECO:0000259" key="2">
    <source>
        <dbReference type="Pfam" id="PF08711"/>
    </source>
</evidence>
<dbReference type="PANTHER" id="PTHR47350:SF4">
    <property type="entry name" value="PROTEIN IWS1 HOMOLOG 1"/>
    <property type="match status" value="1"/>
</dbReference>
<evidence type="ECO:0000256" key="1">
    <source>
        <dbReference type="SAM" id="MobiDB-lite"/>
    </source>
</evidence>
<dbReference type="STRING" id="13333.W1NG53"/>
<protein>
    <recommendedName>
        <fullName evidence="2">TFIIS N-terminal domain-containing protein</fullName>
    </recommendedName>
</protein>
<evidence type="ECO:0000313" key="4">
    <source>
        <dbReference type="Proteomes" id="UP000017836"/>
    </source>
</evidence>
<sequence length="132" mass="15708">MAYEDDPYHDEDGEPLMDPDMGSEPKEEDWERSDHPRQSWILENEDFSAGKLRGKEGSSNKIKPKEERVQKLLIDVEQFDWNNNLQKVIMFLSRSEEETTANRKLAKELVDKWEFTYVTKYRGKSLLIYFND</sequence>
<name>W1NG53_AMBTC</name>
<reference evidence="4" key="1">
    <citation type="journal article" date="2013" name="Science">
        <title>The Amborella genome and the evolution of flowering plants.</title>
        <authorList>
            <consortium name="Amborella Genome Project"/>
        </authorList>
    </citation>
    <scope>NUCLEOTIDE SEQUENCE [LARGE SCALE GENOMIC DNA]</scope>
</reference>
<dbReference type="Pfam" id="PF08711">
    <property type="entry name" value="Med26"/>
    <property type="match status" value="1"/>
</dbReference>
<keyword evidence="4" id="KW-1185">Reference proteome</keyword>
<dbReference type="HOGENOM" id="CLU_1919875_0_0_1"/>
<dbReference type="InterPro" id="IPR017923">
    <property type="entry name" value="TFIIS_N"/>
</dbReference>
<dbReference type="PANTHER" id="PTHR47350">
    <property type="entry name" value="PROTEIN IWS1 HOMOLOG 1"/>
    <property type="match status" value="1"/>
</dbReference>
<accession>W1NG53</accession>
<gene>
    <name evidence="3" type="ORF">AMTR_s00010p00260670</name>
</gene>
<organism evidence="3 4">
    <name type="scientific">Amborella trichopoda</name>
    <dbReference type="NCBI Taxonomy" id="13333"/>
    <lineage>
        <taxon>Eukaryota</taxon>
        <taxon>Viridiplantae</taxon>
        <taxon>Streptophyta</taxon>
        <taxon>Embryophyta</taxon>
        <taxon>Tracheophyta</taxon>
        <taxon>Spermatophyta</taxon>
        <taxon>Magnoliopsida</taxon>
        <taxon>Amborellales</taxon>
        <taxon>Amborellaceae</taxon>
        <taxon>Amborella</taxon>
    </lineage>
</organism>
<dbReference type="GO" id="GO:0032784">
    <property type="term" value="P:regulation of DNA-templated transcription elongation"/>
    <property type="evidence" value="ECO:0007669"/>
    <property type="project" value="InterPro"/>
</dbReference>
<feature type="region of interest" description="Disordered" evidence="1">
    <location>
        <begin position="1"/>
        <end position="39"/>
    </location>
</feature>
<dbReference type="GO" id="GO:0009742">
    <property type="term" value="P:brassinosteroid mediated signaling pathway"/>
    <property type="evidence" value="ECO:0007669"/>
    <property type="project" value="InterPro"/>
</dbReference>
<dbReference type="InterPro" id="IPR044204">
    <property type="entry name" value="IWS1/2"/>
</dbReference>
<feature type="domain" description="TFIIS N-terminal" evidence="2">
    <location>
        <begin position="85"/>
        <end position="113"/>
    </location>
</feature>
<dbReference type="EMBL" id="KI397513">
    <property type="protein sequence ID" value="ERM94468.1"/>
    <property type="molecule type" value="Genomic_DNA"/>
</dbReference>
<dbReference type="InterPro" id="IPR035441">
    <property type="entry name" value="TFIIS/LEDGF_dom_sf"/>
</dbReference>